<feature type="compositionally biased region" description="Polar residues" evidence="1">
    <location>
        <begin position="12"/>
        <end position="27"/>
    </location>
</feature>
<evidence type="ECO:0000313" key="3">
    <source>
        <dbReference type="Proteomes" id="UP001054945"/>
    </source>
</evidence>
<accession>A0AAV4NN74</accession>
<gene>
    <name evidence="2" type="ORF">CEXT_245971</name>
</gene>
<name>A0AAV4NN74_CAEEX</name>
<dbReference type="EMBL" id="BPLR01021105">
    <property type="protein sequence ID" value="GIX85898.1"/>
    <property type="molecule type" value="Genomic_DNA"/>
</dbReference>
<comment type="caution">
    <text evidence="2">The sequence shown here is derived from an EMBL/GenBank/DDBJ whole genome shotgun (WGS) entry which is preliminary data.</text>
</comment>
<feature type="region of interest" description="Disordered" evidence="1">
    <location>
        <begin position="1"/>
        <end position="36"/>
    </location>
</feature>
<proteinExistence type="predicted"/>
<dbReference type="AlphaFoldDB" id="A0AAV4NN74"/>
<evidence type="ECO:0000313" key="2">
    <source>
        <dbReference type="EMBL" id="GIX85898.1"/>
    </source>
</evidence>
<dbReference type="Proteomes" id="UP001054945">
    <property type="component" value="Unassembled WGS sequence"/>
</dbReference>
<organism evidence="2 3">
    <name type="scientific">Caerostris extrusa</name>
    <name type="common">Bark spider</name>
    <name type="synonym">Caerostris bankana</name>
    <dbReference type="NCBI Taxonomy" id="172846"/>
    <lineage>
        <taxon>Eukaryota</taxon>
        <taxon>Metazoa</taxon>
        <taxon>Ecdysozoa</taxon>
        <taxon>Arthropoda</taxon>
        <taxon>Chelicerata</taxon>
        <taxon>Arachnida</taxon>
        <taxon>Araneae</taxon>
        <taxon>Araneomorphae</taxon>
        <taxon>Entelegynae</taxon>
        <taxon>Araneoidea</taxon>
        <taxon>Araneidae</taxon>
        <taxon>Caerostris</taxon>
    </lineage>
</organism>
<sequence length="101" mass="11505">MFTFLSKVRPECSSTSPNISDCPSTSHHASKERPSFRQSRRFLLPVLRRLDSFGQAGTLRCLRNESFKNVLLGEGEGCSYFFCSCLLQRENVFVLPKAHFV</sequence>
<evidence type="ECO:0000256" key="1">
    <source>
        <dbReference type="SAM" id="MobiDB-lite"/>
    </source>
</evidence>
<keyword evidence="3" id="KW-1185">Reference proteome</keyword>
<protein>
    <submittedName>
        <fullName evidence="2">Uncharacterized protein</fullName>
    </submittedName>
</protein>
<reference evidence="2 3" key="1">
    <citation type="submission" date="2021-06" db="EMBL/GenBank/DDBJ databases">
        <title>Caerostris extrusa draft genome.</title>
        <authorList>
            <person name="Kono N."/>
            <person name="Arakawa K."/>
        </authorList>
    </citation>
    <scope>NUCLEOTIDE SEQUENCE [LARGE SCALE GENOMIC DNA]</scope>
</reference>